<dbReference type="InterPro" id="IPR002942">
    <property type="entry name" value="S4_RNA-bd"/>
</dbReference>
<reference evidence="5 6" key="1">
    <citation type="submission" date="2019-06" db="EMBL/GenBank/DDBJ databases">
        <title>Sequencing the genomes of 1000 actinobacteria strains.</title>
        <authorList>
            <person name="Klenk H.-P."/>
        </authorList>
    </citation>
    <scope>NUCLEOTIDE SEQUENCE [LARGE SCALE GENOMIC DNA]</scope>
    <source>
        <strain evidence="5 6">DSM 8251</strain>
    </source>
</reference>
<dbReference type="GO" id="GO:0003723">
    <property type="term" value="F:RNA binding"/>
    <property type="evidence" value="ECO:0007669"/>
    <property type="project" value="UniProtKB-KW"/>
</dbReference>
<accession>A0A542ZB78</accession>
<dbReference type="GO" id="GO:0032259">
    <property type="term" value="P:methylation"/>
    <property type="evidence" value="ECO:0007669"/>
    <property type="project" value="UniProtKB-KW"/>
</dbReference>
<evidence type="ECO:0000256" key="1">
    <source>
        <dbReference type="ARBA" id="ARBA00022884"/>
    </source>
</evidence>
<keyword evidence="5" id="KW-0489">Methyltransferase</keyword>
<gene>
    <name evidence="5" type="ORF">FB460_1371</name>
</gene>
<dbReference type="NCBIfam" id="TIGR00478">
    <property type="entry name" value="tly"/>
    <property type="match status" value="1"/>
</dbReference>
<dbReference type="PIRSF" id="PIRSF005578">
    <property type="entry name" value="TlyA"/>
    <property type="match status" value="1"/>
</dbReference>
<dbReference type="InterPro" id="IPR004538">
    <property type="entry name" value="Hemolysin_A/TlyA"/>
</dbReference>
<protein>
    <submittedName>
        <fullName evidence="5">23S rRNA (Cytidine1920-2'-O)/16S rRNA (Cytidine1409-2'-O)-methyltransferase</fullName>
    </submittedName>
</protein>
<dbReference type="InterPro" id="IPR047048">
    <property type="entry name" value="TlyA"/>
</dbReference>
<dbReference type="SUPFAM" id="SSF53335">
    <property type="entry name" value="S-adenosyl-L-methionine-dependent methyltransferases"/>
    <property type="match status" value="1"/>
</dbReference>
<keyword evidence="6" id="KW-1185">Reference proteome</keyword>
<name>A0A542ZB78_9ACTN</name>
<dbReference type="InterPro" id="IPR002877">
    <property type="entry name" value="RNA_MeTrfase_FtsJ_dom"/>
</dbReference>
<dbReference type="Pfam" id="PF01728">
    <property type="entry name" value="FtsJ"/>
    <property type="match status" value="1"/>
</dbReference>
<dbReference type="Proteomes" id="UP000316196">
    <property type="component" value="Unassembled WGS sequence"/>
</dbReference>
<evidence type="ECO:0000313" key="5">
    <source>
        <dbReference type="EMBL" id="TQL57541.1"/>
    </source>
</evidence>
<dbReference type="OrthoDB" id="9784736at2"/>
<dbReference type="PROSITE" id="PS50889">
    <property type="entry name" value="S4"/>
    <property type="match status" value="1"/>
</dbReference>
<dbReference type="RefSeq" id="WP_142093410.1">
    <property type="nucleotide sequence ID" value="NZ_BAAAMD010000003.1"/>
</dbReference>
<feature type="domain" description="RNA-binding S4" evidence="4">
    <location>
        <begin position="11"/>
        <end position="77"/>
    </location>
</feature>
<dbReference type="InterPro" id="IPR036986">
    <property type="entry name" value="S4_RNA-bd_sf"/>
</dbReference>
<dbReference type="PANTHER" id="PTHR32319:SF0">
    <property type="entry name" value="BACTERIAL HEMOLYSIN-LIKE PROTEIN"/>
    <property type="match status" value="1"/>
</dbReference>
<dbReference type="GO" id="GO:0008168">
    <property type="term" value="F:methyltransferase activity"/>
    <property type="evidence" value="ECO:0007669"/>
    <property type="project" value="UniProtKB-KW"/>
</dbReference>
<organism evidence="5 6">
    <name type="scientific">Propioniferax innocua</name>
    <dbReference type="NCBI Taxonomy" id="1753"/>
    <lineage>
        <taxon>Bacteria</taxon>
        <taxon>Bacillati</taxon>
        <taxon>Actinomycetota</taxon>
        <taxon>Actinomycetes</taxon>
        <taxon>Propionibacteriales</taxon>
        <taxon>Propionibacteriaceae</taxon>
        <taxon>Propioniferax</taxon>
    </lineage>
</organism>
<dbReference type="SUPFAM" id="SSF55174">
    <property type="entry name" value="Alpha-L RNA-binding motif"/>
    <property type="match status" value="1"/>
</dbReference>
<dbReference type="PANTHER" id="PTHR32319">
    <property type="entry name" value="BACTERIAL HEMOLYSIN-LIKE PROTEIN"/>
    <property type="match status" value="1"/>
</dbReference>
<sequence>MSPERRTAEGGRLDRALADRGFARSRSHAQQLIHSGLVRVSGQIVRRPAERVDPETSLEVVDATAAGEVSRAGGKLRGALAAWDVTVPGRCVDIGSSTGGFTQVLLEHGAATVFAVDVGTDQLESRLRQDPRVQVREQTNARGLTVDDLDGQPVSLAVADVSFISLTLLLDPIFGVLRPDGEALLMVKPQFEVGRAAIADGVVRDRGLREHAVEGVRSAAAGRGWRCIATRPSDVPGPSGNLEYFCWFVGPRSTRTVGPSNAG</sequence>
<dbReference type="EMBL" id="VFOR01000002">
    <property type="protein sequence ID" value="TQL57541.1"/>
    <property type="molecule type" value="Genomic_DNA"/>
</dbReference>
<comment type="similarity">
    <text evidence="2">Belongs to the TlyA family.</text>
</comment>
<evidence type="ECO:0000313" key="6">
    <source>
        <dbReference type="Proteomes" id="UP000316196"/>
    </source>
</evidence>
<evidence type="ECO:0000256" key="3">
    <source>
        <dbReference type="PROSITE-ProRule" id="PRU00182"/>
    </source>
</evidence>
<dbReference type="Gene3D" id="3.10.290.10">
    <property type="entry name" value="RNA-binding S4 domain"/>
    <property type="match status" value="1"/>
</dbReference>
<keyword evidence="5" id="KW-0808">Transferase</keyword>
<dbReference type="AlphaFoldDB" id="A0A542ZB78"/>
<dbReference type="Gene3D" id="3.40.50.150">
    <property type="entry name" value="Vaccinia Virus protein VP39"/>
    <property type="match status" value="1"/>
</dbReference>
<dbReference type="Pfam" id="PF01479">
    <property type="entry name" value="S4"/>
    <property type="match status" value="1"/>
</dbReference>
<evidence type="ECO:0000256" key="2">
    <source>
        <dbReference type="ARBA" id="ARBA00029460"/>
    </source>
</evidence>
<dbReference type="CDD" id="cd02440">
    <property type="entry name" value="AdoMet_MTases"/>
    <property type="match status" value="1"/>
</dbReference>
<evidence type="ECO:0000259" key="4">
    <source>
        <dbReference type="SMART" id="SM00363"/>
    </source>
</evidence>
<dbReference type="SMART" id="SM00363">
    <property type="entry name" value="S4"/>
    <property type="match status" value="1"/>
</dbReference>
<keyword evidence="1 3" id="KW-0694">RNA-binding</keyword>
<dbReference type="CDD" id="cd00165">
    <property type="entry name" value="S4"/>
    <property type="match status" value="1"/>
</dbReference>
<dbReference type="InterPro" id="IPR029063">
    <property type="entry name" value="SAM-dependent_MTases_sf"/>
</dbReference>
<proteinExistence type="inferred from homology"/>
<comment type="caution">
    <text evidence="5">The sequence shown here is derived from an EMBL/GenBank/DDBJ whole genome shotgun (WGS) entry which is preliminary data.</text>
</comment>